<dbReference type="Pfam" id="PF00672">
    <property type="entry name" value="HAMP"/>
    <property type="match status" value="1"/>
</dbReference>
<feature type="transmembrane region" description="Helical" evidence="1">
    <location>
        <begin position="18"/>
        <end position="39"/>
    </location>
</feature>
<dbReference type="Proteomes" id="UP000006556">
    <property type="component" value="Chromosome"/>
</dbReference>
<dbReference type="GO" id="GO:0016020">
    <property type="term" value="C:membrane"/>
    <property type="evidence" value="ECO:0007669"/>
    <property type="project" value="InterPro"/>
</dbReference>
<keyword evidence="1" id="KW-1133">Transmembrane helix</keyword>
<evidence type="ECO:0000313" key="4">
    <source>
        <dbReference type="Proteomes" id="UP000006556"/>
    </source>
</evidence>
<protein>
    <submittedName>
        <fullName evidence="3">Methyl-accepting chemotaxis protein</fullName>
    </submittedName>
</protein>
<evidence type="ECO:0000256" key="1">
    <source>
        <dbReference type="SAM" id="Phobius"/>
    </source>
</evidence>
<dbReference type="PANTHER" id="PTHR32089">
    <property type="entry name" value="METHYL-ACCEPTING CHEMOTAXIS PROTEIN MCPB"/>
    <property type="match status" value="1"/>
</dbReference>
<dbReference type="AlphaFoldDB" id="A5D293"/>
<feature type="transmembrane region" description="Helical" evidence="1">
    <location>
        <begin position="176"/>
        <end position="198"/>
    </location>
</feature>
<dbReference type="SUPFAM" id="SSF58104">
    <property type="entry name" value="Methyl-accepting chemotaxis protein (MCP) signaling domain"/>
    <property type="match status" value="1"/>
</dbReference>
<gene>
    <name evidence="3" type="primary">Tar</name>
    <name evidence="3" type="ordered locus">PTH_1455</name>
</gene>
<dbReference type="InterPro" id="IPR003660">
    <property type="entry name" value="HAMP_dom"/>
</dbReference>
<dbReference type="SMART" id="SM00304">
    <property type="entry name" value="HAMP"/>
    <property type="match status" value="1"/>
</dbReference>
<dbReference type="PROSITE" id="PS50885">
    <property type="entry name" value="HAMP"/>
    <property type="match status" value="1"/>
</dbReference>
<feature type="domain" description="HAMP" evidence="2">
    <location>
        <begin position="201"/>
        <end position="253"/>
    </location>
</feature>
<keyword evidence="4" id="KW-1185">Reference proteome</keyword>
<organism evidence="3 4">
    <name type="scientific">Pelotomaculum thermopropionicum (strain DSM 13744 / JCM 10971 / SI)</name>
    <dbReference type="NCBI Taxonomy" id="370438"/>
    <lineage>
        <taxon>Bacteria</taxon>
        <taxon>Bacillati</taxon>
        <taxon>Bacillota</taxon>
        <taxon>Clostridia</taxon>
        <taxon>Eubacteriales</taxon>
        <taxon>Desulfotomaculaceae</taxon>
        <taxon>Pelotomaculum</taxon>
    </lineage>
</organism>
<name>A5D293_PELTS</name>
<dbReference type="HOGENOM" id="CLU_489872_0_0_9"/>
<reference evidence="4" key="1">
    <citation type="journal article" date="2008" name="Genome Res.">
        <title>The genome of Pelotomaculum thermopropionicum reveals niche-associated evolution in anaerobic microbiota.</title>
        <authorList>
            <person name="Kosaka T."/>
            <person name="Kato S."/>
            <person name="Shimoyama T."/>
            <person name="Ishii S."/>
            <person name="Abe T."/>
            <person name="Watanabe K."/>
        </authorList>
    </citation>
    <scope>NUCLEOTIDE SEQUENCE [LARGE SCALE GENOMIC DNA]</scope>
    <source>
        <strain evidence="4">DSM 13744 / JCM 10971 / SI</strain>
    </source>
</reference>
<dbReference type="GO" id="GO:0007165">
    <property type="term" value="P:signal transduction"/>
    <property type="evidence" value="ECO:0007669"/>
    <property type="project" value="InterPro"/>
</dbReference>
<keyword evidence="1" id="KW-0812">Transmembrane</keyword>
<keyword evidence="1" id="KW-0472">Membrane</keyword>
<dbReference type="EMBL" id="AP009389">
    <property type="protein sequence ID" value="BAF59636.1"/>
    <property type="molecule type" value="Genomic_DNA"/>
</dbReference>
<evidence type="ECO:0000259" key="2">
    <source>
        <dbReference type="PROSITE" id="PS50885"/>
    </source>
</evidence>
<dbReference type="Gene3D" id="3.30.450.20">
    <property type="entry name" value="PAS domain"/>
    <property type="match status" value="1"/>
</dbReference>
<dbReference type="Gene3D" id="6.10.340.10">
    <property type="match status" value="1"/>
</dbReference>
<dbReference type="eggNOG" id="COG5000">
    <property type="taxonomic scope" value="Bacteria"/>
</dbReference>
<dbReference type="InterPro" id="IPR029151">
    <property type="entry name" value="Sensor-like_sf"/>
</dbReference>
<dbReference type="KEGG" id="pth:PTH_1455"/>
<proteinExistence type="predicted"/>
<accession>A5D293</accession>
<dbReference type="eggNOG" id="COG0840">
    <property type="taxonomic scope" value="Bacteria"/>
</dbReference>
<dbReference type="CDD" id="cd06225">
    <property type="entry name" value="HAMP"/>
    <property type="match status" value="1"/>
</dbReference>
<evidence type="ECO:0000313" key="3">
    <source>
        <dbReference type="EMBL" id="BAF59636.1"/>
    </source>
</evidence>
<dbReference type="PANTHER" id="PTHR32089:SF112">
    <property type="entry name" value="LYSOZYME-LIKE PROTEIN-RELATED"/>
    <property type="match status" value="1"/>
</dbReference>
<sequence>MIKKIPGSGRWFSVTTKIALALSLLIVFLISAVGISLLIKDQAIFKSQLQEKGWNIAHSARISAGFCLQAGSLQLLNSLLEEIASFNDVSYAAVLDAKGKVLAHTEKNQAGNKINEEEVQSILAINSDFLKIRTDEKGKPAVMEFYSPAGIASGSPAGYLLLGIDLTALNRHARQTAFNIALICLAAAWAGISLSALISKRIIQKPLKDLAAATERVATGDFSCKVPVRNQDELGDLAVAFNMMTFHLANLIQSVKSGAEDISKSAEQIVGRLKASDLANSRLSQTFNSLNQETRERLSALKDTIALTEELSRQSARSMDLILQALGEVSKIAQTEETNISLISRIAACMEESGQTLNCARDSFAQLKNTNSNFSQTIERLDNLLSSNTACTARLALHAARSGSEELVQIAEDLHSISGELSKSLKFLTEDLANTQKAWPEVQAAFDRNLNMLAEILNTVKNAGEALQRNLNCLLQNKEIISEIASAAHRQSEIISDILNSQAGINTELINSISKSTGAENDTKLQMENLHAIESLVKKLARMVERLDVLSLQFKV</sequence>
<dbReference type="STRING" id="370438.PTH_1455"/>
<dbReference type="SUPFAM" id="SSF103190">
    <property type="entry name" value="Sensory domain-like"/>
    <property type="match status" value="1"/>
</dbReference>